<evidence type="ECO:0000313" key="1">
    <source>
        <dbReference type="EMBL" id="QDU56335.1"/>
    </source>
</evidence>
<dbReference type="AlphaFoldDB" id="A0A518ANM8"/>
<protein>
    <recommendedName>
        <fullName evidence="3">Helix-turn-helix domain protein</fullName>
    </recommendedName>
</protein>
<evidence type="ECO:0000313" key="2">
    <source>
        <dbReference type="Proteomes" id="UP000315750"/>
    </source>
</evidence>
<keyword evidence="2" id="KW-1185">Reference proteome</keyword>
<proteinExistence type="predicted"/>
<dbReference type="RefSeq" id="WP_231943824.1">
    <property type="nucleotide sequence ID" value="NZ_CP036278.1"/>
</dbReference>
<sequence>MSAPMRTPPPPRDDSLRGTLTIEAYARRQGLTQREVRQMLGTGKVPFVQVRGQIRVPIAPATDTGSDSASESTDR</sequence>
<reference evidence="1 2" key="1">
    <citation type="submission" date="2019-02" db="EMBL/GenBank/DDBJ databases">
        <title>Deep-cultivation of Planctomycetes and their phenomic and genomic characterization uncovers novel biology.</title>
        <authorList>
            <person name="Wiegand S."/>
            <person name="Jogler M."/>
            <person name="Boedeker C."/>
            <person name="Pinto D."/>
            <person name="Vollmers J."/>
            <person name="Rivas-Marin E."/>
            <person name="Kohn T."/>
            <person name="Peeters S.H."/>
            <person name="Heuer A."/>
            <person name="Rast P."/>
            <person name="Oberbeckmann S."/>
            <person name="Bunk B."/>
            <person name="Jeske O."/>
            <person name="Meyerdierks A."/>
            <person name="Storesund J.E."/>
            <person name="Kallscheuer N."/>
            <person name="Luecker S."/>
            <person name="Lage O.M."/>
            <person name="Pohl T."/>
            <person name="Merkel B.J."/>
            <person name="Hornburger P."/>
            <person name="Mueller R.-W."/>
            <person name="Bruemmer F."/>
            <person name="Labrenz M."/>
            <person name="Spormann A.M."/>
            <person name="Op den Camp H."/>
            <person name="Overmann J."/>
            <person name="Amann R."/>
            <person name="Jetten M.S.M."/>
            <person name="Mascher T."/>
            <person name="Medema M.H."/>
            <person name="Devos D.P."/>
            <person name="Kaster A.-K."/>
            <person name="Ovreas L."/>
            <person name="Rohde M."/>
            <person name="Galperin M.Y."/>
            <person name="Jogler C."/>
        </authorList>
    </citation>
    <scope>NUCLEOTIDE SEQUENCE [LARGE SCALE GENOMIC DNA]</scope>
    <source>
        <strain evidence="1 2">Pan181</strain>
    </source>
</reference>
<gene>
    <name evidence="1" type="ORF">Pan181_25440</name>
</gene>
<evidence type="ECO:0008006" key="3">
    <source>
        <dbReference type="Google" id="ProtNLM"/>
    </source>
</evidence>
<dbReference type="EMBL" id="CP036278">
    <property type="protein sequence ID" value="QDU56335.1"/>
    <property type="molecule type" value="Genomic_DNA"/>
</dbReference>
<dbReference type="Proteomes" id="UP000315750">
    <property type="component" value="Chromosome"/>
</dbReference>
<name>A0A518ANM8_9BACT</name>
<organism evidence="1 2">
    <name type="scientific">Aeoliella mucimassa</name>
    <dbReference type="NCBI Taxonomy" id="2527972"/>
    <lineage>
        <taxon>Bacteria</taxon>
        <taxon>Pseudomonadati</taxon>
        <taxon>Planctomycetota</taxon>
        <taxon>Planctomycetia</taxon>
        <taxon>Pirellulales</taxon>
        <taxon>Lacipirellulaceae</taxon>
        <taxon>Aeoliella</taxon>
    </lineage>
</organism>
<accession>A0A518ANM8</accession>
<dbReference type="KEGG" id="amuc:Pan181_25440"/>